<dbReference type="InterPro" id="IPR039060">
    <property type="entry name" value="Antitox_HigA"/>
</dbReference>
<dbReference type="GO" id="GO:0001046">
    <property type="term" value="F:core promoter sequence-specific DNA binding"/>
    <property type="evidence" value="ECO:0007669"/>
    <property type="project" value="TreeGrafter"/>
</dbReference>
<dbReference type="InterPro" id="IPR010982">
    <property type="entry name" value="Lambda_DNA-bd_dom_sf"/>
</dbReference>
<dbReference type="Gene3D" id="1.10.260.40">
    <property type="entry name" value="lambda repressor-like DNA-binding domains"/>
    <property type="match status" value="1"/>
</dbReference>
<dbReference type="PANTHER" id="PTHR40455">
    <property type="entry name" value="ANTITOXIN HIGA"/>
    <property type="match status" value="1"/>
</dbReference>
<organism evidence="1">
    <name type="scientific">uncultured Thiotrichaceae bacterium</name>
    <dbReference type="NCBI Taxonomy" id="298394"/>
    <lineage>
        <taxon>Bacteria</taxon>
        <taxon>Pseudomonadati</taxon>
        <taxon>Pseudomonadota</taxon>
        <taxon>Gammaproteobacteria</taxon>
        <taxon>Thiotrichales</taxon>
        <taxon>Thiotrichaceae</taxon>
        <taxon>environmental samples</taxon>
    </lineage>
</organism>
<evidence type="ECO:0000313" key="1">
    <source>
        <dbReference type="EMBL" id="CAA6816785.1"/>
    </source>
</evidence>
<accession>A0A6S6TC94</accession>
<reference evidence="1" key="1">
    <citation type="submission" date="2020-01" db="EMBL/GenBank/DDBJ databases">
        <authorList>
            <person name="Meier V. D."/>
            <person name="Meier V D."/>
        </authorList>
    </citation>
    <scope>NUCLEOTIDE SEQUENCE</scope>
    <source>
        <strain evidence="1">HLG_WM_MAG_07</strain>
    </source>
</reference>
<dbReference type="GO" id="GO:0006355">
    <property type="term" value="P:regulation of DNA-templated transcription"/>
    <property type="evidence" value="ECO:0007669"/>
    <property type="project" value="InterPro"/>
</dbReference>
<name>A0A6S6TC94_9GAMM</name>
<dbReference type="SUPFAM" id="SSF47413">
    <property type="entry name" value="lambda repressor-like DNA-binding domains"/>
    <property type="match status" value="1"/>
</dbReference>
<feature type="non-terminal residue" evidence="1">
    <location>
        <position position="109"/>
    </location>
</feature>
<dbReference type="AlphaFoldDB" id="A0A6S6TC94"/>
<gene>
    <name evidence="1" type="ORF">HELGO_WM17026</name>
</gene>
<protein>
    <submittedName>
        <fullName evidence="1">Helix-turn-helix motif</fullName>
    </submittedName>
</protein>
<proteinExistence type="predicted"/>
<dbReference type="PANTHER" id="PTHR40455:SF1">
    <property type="entry name" value="ANTITOXIN HIGA"/>
    <property type="match status" value="1"/>
</dbReference>
<sequence>MDIYPVKTEVDYQRALTDIEGLMDAEFGTEDGDRLDILVTLVEEYERRHYPIDFPSPIEAIKFAMEQRGLTVADLVPMIGAKNRVYEVLNGKRSLSLAMIKKLHAGLNI</sequence>
<dbReference type="EMBL" id="CACVAY010000079">
    <property type="protein sequence ID" value="CAA6816785.1"/>
    <property type="molecule type" value="Genomic_DNA"/>
</dbReference>